<dbReference type="EMBL" id="CP031223">
    <property type="protein sequence ID" value="QFF99964.1"/>
    <property type="molecule type" value="Genomic_DNA"/>
</dbReference>
<organism evidence="2 3">
    <name type="scientific">Psychrobacillus glaciei</name>
    <dbReference type="NCBI Taxonomy" id="2283160"/>
    <lineage>
        <taxon>Bacteria</taxon>
        <taxon>Bacillati</taxon>
        <taxon>Bacillota</taxon>
        <taxon>Bacilli</taxon>
        <taxon>Bacillales</taxon>
        <taxon>Bacillaceae</taxon>
        <taxon>Psychrobacillus</taxon>
    </lineage>
</organism>
<evidence type="ECO:0000256" key="1">
    <source>
        <dbReference type="SAM" id="Phobius"/>
    </source>
</evidence>
<keyword evidence="1" id="KW-0472">Membrane</keyword>
<evidence type="ECO:0000313" key="2">
    <source>
        <dbReference type="EMBL" id="QFF99964.1"/>
    </source>
</evidence>
<gene>
    <name evidence="2" type="ORF">PB01_14665</name>
</gene>
<dbReference type="OrthoDB" id="2862147at2"/>
<dbReference type="KEGG" id="psyo:PB01_14665"/>
<keyword evidence="3" id="KW-1185">Reference proteome</keyword>
<proteinExistence type="predicted"/>
<dbReference type="AlphaFoldDB" id="A0A5J6SST6"/>
<dbReference type="RefSeq" id="WP_151700859.1">
    <property type="nucleotide sequence ID" value="NZ_CP031223.1"/>
</dbReference>
<feature type="transmembrane region" description="Helical" evidence="1">
    <location>
        <begin position="43"/>
        <end position="63"/>
    </location>
</feature>
<accession>A0A5J6SST6</accession>
<evidence type="ECO:0000313" key="3">
    <source>
        <dbReference type="Proteomes" id="UP000325517"/>
    </source>
</evidence>
<protein>
    <submittedName>
        <fullName evidence="2">Uncharacterized protein</fullName>
    </submittedName>
</protein>
<dbReference type="Proteomes" id="UP000325517">
    <property type="component" value="Chromosome"/>
</dbReference>
<keyword evidence="1" id="KW-0812">Transmembrane</keyword>
<sequence>MKPRKEFDEFFEEMKDVERSEEAKRNTWLALKDRIETKRKRNIFPAFISLAIIAIASFLFITISNPSETEQSAKPLSNEKVIKAVLEREYNGPDEEYLRLMNNWMDLQSETKTENQEQYNQLLQSKEYTDLMDYFPNTFGEYFSEGVLTSLINTNLVFKYDYFLENKDIEMHLENVEIKPEKDHPNIYHPVIEVSLTNSQGQKIFHTFREEFIFSTSEPGKIGRYNGVKGSGGMELLEKIKNFNAYVGGNEDVRTPTFRESVSFDTLCFNGKIYENDNTSRNLHGCTSARNQINSILATIDHLPIKEASEQESRERAEALPQMDNYHLYLTNEVDKGTILYTITLYKDGMLMFSPGDDFGFLGDITTEPHVVIYEEIKRMIGEFAEN</sequence>
<keyword evidence="1" id="KW-1133">Transmembrane helix</keyword>
<reference evidence="2 3" key="1">
    <citation type="submission" date="2018-07" db="EMBL/GenBank/DDBJ databases">
        <title>Complete genome sequence of Psychrobacillus sp. PB01, isolated from iceberg, and comparative genome analysis of Psychrobacillus strains.</title>
        <authorList>
            <person name="Lee P.C."/>
        </authorList>
    </citation>
    <scope>NUCLEOTIDE SEQUENCE [LARGE SCALE GENOMIC DNA]</scope>
    <source>
        <strain evidence="2 3">PB01</strain>
    </source>
</reference>
<name>A0A5J6SST6_9BACI</name>